<accession>A0AA89AMF1</accession>
<evidence type="ECO:0000313" key="3">
    <source>
        <dbReference type="Proteomes" id="UP001188597"/>
    </source>
</evidence>
<organism evidence="2 3">
    <name type="scientific">Escallonia herrerae</name>
    <dbReference type="NCBI Taxonomy" id="1293975"/>
    <lineage>
        <taxon>Eukaryota</taxon>
        <taxon>Viridiplantae</taxon>
        <taxon>Streptophyta</taxon>
        <taxon>Embryophyta</taxon>
        <taxon>Tracheophyta</taxon>
        <taxon>Spermatophyta</taxon>
        <taxon>Magnoliopsida</taxon>
        <taxon>eudicotyledons</taxon>
        <taxon>Gunneridae</taxon>
        <taxon>Pentapetalae</taxon>
        <taxon>asterids</taxon>
        <taxon>campanulids</taxon>
        <taxon>Escalloniales</taxon>
        <taxon>Escalloniaceae</taxon>
        <taxon>Escallonia</taxon>
    </lineage>
</organism>
<reference evidence="2" key="1">
    <citation type="submission" date="2022-12" db="EMBL/GenBank/DDBJ databases">
        <title>Draft genome assemblies for two species of Escallonia (Escalloniales).</title>
        <authorList>
            <person name="Chanderbali A."/>
            <person name="Dervinis C."/>
            <person name="Anghel I."/>
            <person name="Soltis D."/>
            <person name="Soltis P."/>
            <person name="Zapata F."/>
        </authorList>
    </citation>
    <scope>NUCLEOTIDE SEQUENCE</scope>
    <source>
        <strain evidence="2">UCBG64.0493</strain>
        <tissue evidence="2">Leaf</tissue>
    </source>
</reference>
<evidence type="ECO:0000259" key="1">
    <source>
        <dbReference type="Pfam" id="PF05048"/>
    </source>
</evidence>
<feature type="domain" description="Periplasmic copper-binding protein NosD beta helix" evidence="1">
    <location>
        <begin position="5"/>
        <end position="149"/>
    </location>
</feature>
<comment type="caution">
    <text evidence="2">The sequence shown here is derived from an EMBL/GenBank/DDBJ whole genome shotgun (WGS) entry which is preliminary data.</text>
</comment>
<keyword evidence="3" id="KW-1185">Reference proteome</keyword>
<proteinExistence type="predicted"/>
<dbReference type="EMBL" id="JAVXUP010001805">
    <property type="protein sequence ID" value="KAK3007965.1"/>
    <property type="molecule type" value="Genomic_DNA"/>
</dbReference>
<dbReference type="Proteomes" id="UP001188597">
    <property type="component" value="Unassembled WGS sequence"/>
</dbReference>
<sequence>MSEQSDGRTLCPNRVINVAKNIMSEQSDGRTLCPNRVINVAKNILSEQSDGRTLCPNRVINVAKNILSEQSDGRTLCPNRVINVAKNILSEQSDGRTLCPNRVINVAKNILSEQSDGRTLCPNRVINVAKNILSEQSDGRTLCPNRVINRYHRRQNEVIQGDIRKALNKHLIGLRKTKLINLKAIVGPLLQPLIPSVSIQEVADALVTSLGHLFCCLPLDSLQPLLQSRNLSKMICLLLAQLFSTMRSFLCLLNSFPLLLSLVCCHLPRHLKARKHLRSASIHLERRLKPSAKGK</sequence>
<dbReference type="AlphaFoldDB" id="A0AA89AMF1"/>
<dbReference type="InterPro" id="IPR007742">
    <property type="entry name" value="NosD_dom"/>
</dbReference>
<dbReference type="Pfam" id="PF05048">
    <property type="entry name" value="NosD"/>
    <property type="match status" value="1"/>
</dbReference>
<gene>
    <name evidence="2" type="ORF">RJ639_014053</name>
</gene>
<evidence type="ECO:0000313" key="2">
    <source>
        <dbReference type="EMBL" id="KAK3007965.1"/>
    </source>
</evidence>
<protein>
    <recommendedName>
        <fullName evidence="1">Periplasmic copper-binding protein NosD beta helix domain-containing protein</fullName>
    </recommendedName>
</protein>
<name>A0AA89AMF1_9ASTE</name>